<accession>A0A2M7SBW6</accession>
<name>A0A2M7SBW6_9BACT</name>
<dbReference type="AlphaFoldDB" id="A0A2M7SBW6"/>
<dbReference type="EMBL" id="PFMR01000151">
    <property type="protein sequence ID" value="PIZ16978.1"/>
    <property type="molecule type" value="Genomic_DNA"/>
</dbReference>
<dbReference type="Pfam" id="PF02675">
    <property type="entry name" value="AdoMet_dc"/>
    <property type="match status" value="1"/>
</dbReference>
<evidence type="ECO:0000313" key="17">
    <source>
        <dbReference type="Proteomes" id="UP000229307"/>
    </source>
</evidence>
<keyword evidence="11 15" id="KW-0670">Pyruvate</keyword>
<feature type="active site" description="Schiff-base intermediate with substrate; via pyruvic acid" evidence="15">
    <location>
        <position position="63"/>
    </location>
</feature>
<keyword evidence="7 15" id="KW-0620">Polyamine biosynthesis</keyword>
<comment type="catalytic activity">
    <reaction evidence="12 15">
        <text>S-adenosyl-L-methionine + H(+) = S-adenosyl 3-(methylsulfanyl)propylamine + CO2</text>
        <dbReference type="Rhea" id="RHEA:15981"/>
        <dbReference type="ChEBI" id="CHEBI:15378"/>
        <dbReference type="ChEBI" id="CHEBI:16526"/>
        <dbReference type="ChEBI" id="CHEBI:57443"/>
        <dbReference type="ChEBI" id="CHEBI:59789"/>
        <dbReference type="EC" id="4.1.1.50"/>
    </reaction>
</comment>
<evidence type="ECO:0000256" key="7">
    <source>
        <dbReference type="ARBA" id="ARBA00023115"/>
    </source>
</evidence>
<comment type="cofactor">
    <cofactor evidence="15">
        <name>pyruvate</name>
        <dbReference type="ChEBI" id="CHEBI:15361"/>
    </cofactor>
    <text evidence="15">Binds 1 pyruvoyl group covalently per subunit.</text>
</comment>
<evidence type="ECO:0000256" key="8">
    <source>
        <dbReference type="ARBA" id="ARBA00023145"/>
    </source>
</evidence>
<dbReference type="Proteomes" id="UP000229307">
    <property type="component" value="Unassembled WGS sequence"/>
</dbReference>
<dbReference type="SUPFAM" id="SSF56276">
    <property type="entry name" value="S-adenosylmethionine decarboxylase"/>
    <property type="match status" value="1"/>
</dbReference>
<dbReference type="Gene3D" id="3.30.360.110">
    <property type="entry name" value="S-adenosylmethionine decarboxylase domain"/>
    <property type="match status" value="1"/>
</dbReference>
<feature type="site" description="Cleavage (non-hydrolytic); by autolysis" evidence="15">
    <location>
        <begin position="62"/>
        <end position="63"/>
    </location>
</feature>
<dbReference type="NCBIfam" id="TIGR03330">
    <property type="entry name" value="SAM_DCase_Bsu"/>
    <property type="match status" value="1"/>
</dbReference>
<dbReference type="GO" id="GO:0005829">
    <property type="term" value="C:cytosol"/>
    <property type="evidence" value="ECO:0007669"/>
    <property type="project" value="TreeGrafter"/>
</dbReference>
<dbReference type="PANTHER" id="PTHR33866">
    <property type="entry name" value="S-ADENOSYLMETHIONINE DECARBOXYLASE PROENZYME"/>
    <property type="match status" value="1"/>
</dbReference>
<evidence type="ECO:0000256" key="11">
    <source>
        <dbReference type="ARBA" id="ARBA00023317"/>
    </source>
</evidence>
<proteinExistence type="inferred from homology"/>
<dbReference type="InterPro" id="IPR016067">
    <property type="entry name" value="S-AdoMet_deCO2ase_core"/>
</dbReference>
<keyword evidence="5 15" id="KW-0068">Autocatalytic cleavage</keyword>
<dbReference type="UniPathway" id="UPA00331">
    <property type="reaction ID" value="UER00451"/>
</dbReference>
<dbReference type="EC" id="4.1.1.50" evidence="15"/>
<dbReference type="Gene3D" id="3.30.160.750">
    <property type="match status" value="1"/>
</dbReference>
<dbReference type="InterPro" id="IPR042284">
    <property type="entry name" value="AdoMetDC_N"/>
</dbReference>
<evidence type="ECO:0000256" key="12">
    <source>
        <dbReference type="ARBA" id="ARBA00048112"/>
    </source>
</evidence>
<evidence type="ECO:0000256" key="5">
    <source>
        <dbReference type="ARBA" id="ARBA00022813"/>
    </source>
</evidence>
<dbReference type="GO" id="GO:0008295">
    <property type="term" value="P:spermidine biosynthetic process"/>
    <property type="evidence" value="ECO:0007669"/>
    <property type="project" value="UniProtKB-UniRule"/>
</dbReference>
<keyword evidence="9 15" id="KW-0456">Lyase</keyword>
<comment type="caution">
    <text evidence="16">The sequence shown here is derived from an EMBL/GenBank/DDBJ whole genome shotgun (WGS) entry which is preliminary data.</text>
</comment>
<feature type="active site" description="Proton donor; for catalytic activity" evidence="15">
    <location>
        <position position="83"/>
    </location>
</feature>
<comment type="pathway">
    <text evidence="1 15">Amine and polyamine biosynthesis; S-adenosylmethioninamine biosynthesis; S-adenosylmethioninamine from S-adenosyl-L-methionine: step 1/1.</text>
</comment>
<dbReference type="PANTHER" id="PTHR33866:SF2">
    <property type="entry name" value="S-ADENOSYLMETHIONINE DECARBOXYLASE PROENZYME"/>
    <property type="match status" value="1"/>
</dbReference>
<keyword evidence="4 15" id="KW-0210">Decarboxylase</keyword>
<evidence type="ECO:0000256" key="6">
    <source>
        <dbReference type="ARBA" id="ARBA00023066"/>
    </source>
</evidence>
<dbReference type="HAMAP" id="MF_00464">
    <property type="entry name" value="AdoMetDC_1"/>
    <property type="match status" value="1"/>
</dbReference>
<feature type="modified residue" description="Pyruvic acid (Ser); by autocatalysis" evidence="15">
    <location>
        <position position="63"/>
    </location>
</feature>
<evidence type="ECO:0000256" key="10">
    <source>
        <dbReference type="ARBA" id="ARBA00023270"/>
    </source>
</evidence>
<keyword evidence="8 15" id="KW-0865">Zymogen</keyword>
<comment type="similarity">
    <text evidence="14 15">Belongs to the prokaryotic AdoMetDC family. Type 1 subfamily.</text>
</comment>
<evidence type="ECO:0000256" key="4">
    <source>
        <dbReference type="ARBA" id="ARBA00022793"/>
    </source>
</evidence>
<feature type="chain" id="PRO_5023535110" description="S-adenosylmethionine decarboxylase alpha chain" evidence="15">
    <location>
        <begin position="63"/>
        <end position="136"/>
    </location>
</feature>
<comment type="subunit">
    <text evidence="2 15">Heterotetramer of two alpha and two beta chains arranged as a dimer of alpha/beta heterodimers.</text>
</comment>
<feature type="active site" description="Proton acceptor; for processing activity" evidence="15">
    <location>
        <position position="68"/>
    </location>
</feature>
<comment type="function">
    <text evidence="13 15">Catalyzes the decarboxylation of S-adenosylmethionine to S-adenosylmethioninamine (dcAdoMet), the propylamine donor required for the synthesis of the polyamines spermine and spermidine from the diamine putrescine.</text>
</comment>
<evidence type="ECO:0000256" key="13">
    <source>
        <dbReference type="ARBA" id="ARBA00056215"/>
    </source>
</evidence>
<evidence type="ECO:0000256" key="9">
    <source>
        <dbReference type="ARBA" id="ARBA00023239"/>
    </source>
</evidence>
<evidence type="ECO:0000256" key="2">
    <source>
        <dbReference type="ARBA" id="ARBA00011601"/>
    </source>
</evidence>
<dbReference type="InterPro" id="IPR042286">
    <property type="entry name" value="AdoMetDC_C"/>
</dbReference>
<protein>
    <recommendedName>
        <fullName evidence="15">S-adenosylmethionine decarboxylase proenzyme</fullName>
        <shortName evidence="15">AdoMetDC</shortName>
        <shortName evidence="15">SAMDC</shortName>
        <ecNumber evidence="15">4.1.1.50</ecNumber>
    </recommendedName>
    <component>
        <recommendedName>
            <fullName evidence="15">S-adenosylmethionine decarboxylase beta chain</fullName>
        </recommendedName>
    </component>
    <component>
        <recommendedName>
            <fullName evidence="15">S-adenosylmethionine decarboxylase alpha chain</fullName>
        </recommendedName>
    </component>
</protein>
<keyword evidence="3 15" id="KW-0949">S-adenosyl-L-methionine</keyword>
<gene>
    <name evidence="15" type="primary">speH</name>
    <name evidence="16" type="ORF">COY52_05625</name>
</gene>
<dbReference type="FunFam" id="3.30.360.110:FF:000001">
    <property type="entry name" value="S-adenosylmethionine decarboxylase proenzyme"/>
    <property type="match status" value="1"/>
</dbReference>
<keyword evidence="10 15" id="KW-0704">Schiff base</keyword>
<evidence type="ECO:0000256" key="3">
    <source>
        <dbReference type="ARBA" id="ARBA00022691"/>
    </source>
</evidence>
<dbReference type="GO" id="GO:0004014">
    <property type="term" value="F:adenosylmethionine decarboxylase activity"/>
    <property type="evidence" value="ECO:0007669"/>
    <property type="project" value="UniProtKB-UniRule"/>
</dbReference>
<dbReference type="InterPro" id="IPR003826">
    <property type="entry name" value="AdoMetDC_fam_prok"/>
</dbReference>
<reference evidence="17" key="1">
    <citation type="submission" date="2017-09" db="EMBL/GenBank/DDBJ databases">
        <title>Depth-based differentiation of microbial function through sediment-hosted aquifers and enrichment of novel symbionts in the deep terrestrial subsurface.</title>
        <authorList>
            <person name="Probst A.J."/>
            <person name="Ladd B."/>
            <person name="Jarett J.K."/>
            <person name="Geller-Mcgrath D.E."/>
            <person name="Sieber C.M.K."/>
            <person name="Emerson J.B."/>
            <person name="Anantharaman K."/>
            <person name="Thomas B.C."/>
            <person name="Malmstrom R."/>
            <person name="Stieglmeier M."/>
            <person name="Klingl A."/>
            <person name="Woyke T."/>
            <person name="Ryan C.M."/>
            <person name="Banfield J.F."/>
        </authorList>
    </citation>
    <scope>NUCLEOTIDE SEQUENCE [LARGE SCALE GENOMIC DNA]</scope>
</reference>
<feature type="chain" id="PRO_5023535109" description="S-adenosylmethionine decarboxylase beta chain" evidence="15">
    <location>
        <begin position="1"/>
        <end position="62"/>
    </location>
</feature>
<sequence length="136" mass="15027">MDALGHHVLLELYGCDAFVLNDTKKIKDILTEAALLANARIVETAFHRFSPHGVSGVVIIAESHLSVHTWPEYEYAAIDIFTCGEDIRADLACNHIISKFRAKSSAMVEMKRGVIPTANEYAGAVTQREEVLACKR</sequence>
<evidence type="ECO:0000256" key="1">
    <source>
        <dbReference type="ARBA" id="ARBA00004911"/>
    </source>
</evidence>
<organism evidence="16 17">
    <name type="scientific">Candidatus Desantisbacteria bacterium CG_4_10_14_0_8_um_filter_48_22</name>
    <dbReference type="NCBI Taxonomy" id="1974543"/>
    <lineage>
        <taxon>Bacteria</taxon>
        <taxon>Candidatus Desantisiibacteriota</taxon>
    </lineage>
</organism>
<keyword evidence="6 15" id="KW-0745">Spermidine biosynthesis</keyword>
<evidence type="ECO:0000256" key="15">
    <source>
        <dbReference type="HAMAP-Rule" id="MF_00464"/>
    </source>
</evidence>
<comment type="PTM">
    <text evidence="15">Is synthesized initially as an inactive proenzyme. Formation of the active enzyme involves a self-maturation process in which the active site pyruvoyl group is generated from an internal serine residue via an autocatalytic post-translational modification. Two non-identical subunits are generated from the proenzyme in this reaction, and the pyruvate is formed at the N-terminus of the alpha chain, which is derived from the carboxyl end of the proenzyme. The post-translation cleavage follows an unusual pathway, termed non-hydrolytic serinolysis, in which the side chain hydroxyl group of the serine supplies its oxygen atom to form the C-terminus of the beta chain, while the remainder of the serine residue undergoes an oxidative deamination to produce ammonia and the pyruvoyl group blocking the N-terminus of the alpha chain.</text>
</comment>
<evidence type="ECO:0000313" key="16">
    <source>
        <dbReference type="EMBL" id="PIZ16978.1"/>
    </source>
</evidence>
<dbReference type="InterPro" id="IPR017716">
    <property type="entry name" value="S-AdoMet_deCOase_pro-enz"/>
</dbReference>
<evidence type="ECO:0000256" key="14">
    <source>
        <dbReference type="ARBA" id="ARBA00061583"/>
    </source>
</evidence>